<evidence type="ECO:0000256" key="2">
    <source>
        <dbReference type="ARBA" id="ARBA00022448"/>
    </source>
</evidence>
<evidence type="ECO:0000256" key="4">
    <source>
        <dbReference type="ARBA" id="ARBA00022519"/>
    </source>
</evidence>
<proteinExistence type="inferred from homology"/>
<feature type="transmembrane region" description="Helical" evidence="10">
    <location>
        <begin position="5"/>
        <end position="26"/>
    </location>
</feature>
<accession>A0A1Q6DXJ0</accession>
<dbReference type="CDD" id="cd06582">
    <property type="entry name" value="TM_PBP1_LivH_like"/>
    <property type="match status" value="1"/>
</dbReference>
<gene>
    <name evidence="11" type="ORF">BTN85_1579</name>
</gene>
<evidence type="ECO:0000256" key="1">
    <source>
        <dbReference type="ARBA" id="ARBA00004651"/>
    </source>
</evidence>
<keyword evidence="3" id="KW-1003">Cell membrane</keyword>
<dbReference type="GO" id="GO:0015192">
    <property type="term" value="F:L-phenylalanine transmembrane transporter activity"/>
    <property type="evidence" value="ECO:0007669"/>
    <property type="project" value="TreeGrafter"/>
</dbReference>
<dbReference type="GO" id="GO:0005304">
    <property type="term" value="F:L-valine transmembrane transporter activity"/>
    <property type="evidence" value="ECO:0007669"/>
    <property type="project" value="TreeGrafter"/>
</dbReference>
<reference evidence="11" key="1">
    <citation type="submission" date="2016-12" db="EMBL/GenBank/DDBJ databases">
        <title>Discovery of methanogenic haloarchaea.</title>
        <authorList>
            <person name="Sorokin D.Y."/>
            <person name="Makarova K.S."/>
            <person name="Abbas B."/>
            <person name="Ferrer M."/>
            <person name="Golyshin P.N."/>
        </authorList>
    </citation>
    <scope>NUCLEOTIDE SEQUENCE [LARGE SCALE GENOMIC DNA]</scope>
    <source>
        <strain evidence="11">HMET1</strain>
    </source>
</reference>
<dbReference type="PANTHER" id="PTHR11795:SF371">
    <property type="entry name" value="HIGH-AFFINITY BRANCHED-CHAIN AMINO ACID TRANSPORT SYSTEM PERMEASE PROTEIN LIVH"/>
    <property type="match status" value="1"/>
</dbReference>
<sequence>MIQQLIFGIVTGSIIALGAIGLSMIYDILDLVNFAHGDFMTLGAYLTFLFNVSLNLNLILAAALGIILTGVISLILDKIMWKKLRDKGAGSITLLITAIGLALVIRNLIVFQWGGSNVGFDLPLSQNLNFHGIMISTSGVLTVVVAALLMIALDLILRKTKIGKAMRALSDNKNLARITGINVDNIILWTWGIGTSFAAVGGVLYGLNTVIRPDMGWFLLLPIFAAVILGGIGNPYGAMVGGLIIGISQEMSTIILPSSYKIAVSFVILILVMLIKPEGIFGEK</sequence>
<dbReference type="Pfam" id="PF02653">
    <property type="entry name" value="BPD_transp_2"/>
    <property type="match status" value="1"/>
</dbReference>
<name>A0A1Q6DXJ0_METT1</name>
<feature type="transmembrane region" description="Helical" evidence="10">
    <location>
        <begin position="186"/>
        <end position="207"/>
    </location>
</feature>
<keyword evidence="6" id="KW-0029">Amino-acid transport</keyword>
<keyword evidence="4" id="KW-0997">Cell inner membrane</keyword>
<keyword evidence="7 10" id="KW-1133">Transmembrane helix</keyword>
<evidence type="ECO:0000313" key="11">
    <source>
        <dbReference type="EMBL" id="OKY79073.1"/>
    </source>
</evidence>
<evidence type="ECO:0000256" key="3">
    <source>
        <dbReference type="ARBA" id="ARBA00022475"/>
    </source>
</evidence>
<dbReference type="GO" id="GO:1903806">
    <property type="term" value="P:L-isoleucine import across plasma membrane"/>
    <property type="evidence" value="ECO:0007669"/>
    <property type="project" value="TreeGrafter"/>
</dbReference>
<keyword evidence="12" id="KW-1185">Reference proteome</keyword>
<dbReference type="InterPro" id="IPR001851">
    <property type="entry name" value="ABC_transp_permease"/>
</dbReference>
<comment type="caution">
    <text evidence="11">The sequence shown here is derived from an EMBL/GenBank/DDBJ whole genome shotgun (WGS) entry which is preliminary data.</text>
</comment>
<dbReference type="GO" id="GO:0042941">
    <property type="term" value="P:D-alanine transmembrane transport"/>
    <property type="evidence" value="ECO:0007669"/>
    <property type="project" value="TreeGrafter"/>
</dbReference>
<feature type="transmembrane region" description="Helical" evidence="10">
    <location>
        <begin position="219"/>
        <end position="247"/>
    </location>
</feature>
<keyword evidence="8 10" id="KW-0472">Membrane</keyword>
<evidence type="ECO:0000256" key="9">
    <source>
        <dbReference type="ARBA" id="ARBA00037998"/>
    </source>
</evidence>
<dbReference type="GO" id="GO:0015188">
    <property type="term" value="F:L-isoleucine transmembrane transporter activity"/>
    <property type="evidence" value="ECO:0007669"/>
    <property type="project" value="TreeGrafter"/>
</dbReference>
<comment type="subcellular location">
    <subcellularLocation>
        <location evidence="1">Cell membrane</location>
        <topology evidence="1">Multi-pass membrane protein</topology>
    </subcellularLocation>
</comment>
<evidence type="ECO:0000256" key="5">
    <source>
        <dbReference type="ARBA" id="ARBA00022692"/>
    </source>
</evidence>
<evidence type="ECO:0000256" key="7">
    <source>
        <dbReference type="ARBA" id="ARBA00022989"/>
    </source>
</evidence>
<dbReference type="PANTHER" id="PTHR11795">
    <property type="entry name" value="BRANCHED-CHAIN AMINO ACID TRANSPORT SYSTEM PERMEASE PROTEIN LIVH"/>
    <property type="match status" value="1"/>
</dbReference>
<feature type="transmembrane region" description="Helical" evidence="10">
    <location>
        <begin position="133"/>
        <end position="157"/>
    </location>
</feature>
<dbReference type="GO" id="GO:0005886">
    <property type="term" value="C:plasma membrane"/>
    <property type="evidence" value="ECO:0007669"/>
    <property type="project" value="UniProtKB-SubCell"/>
</dbReference>
<feature type="transmembrane region" description="Helical" evidence="10">
    <location>
        <begin position="46"/>
        <end position="76"/>
    </location>
</feature>
<keyword evidence="2" id="KW-0813">Transport</keyword>
<dbReference type="InterPro" id="IPR052157">
    <property type="entry name" value="BCAA_transport_permease"/>
</dbReference>
<dbReference type="Proteomes" id="UP000185744">
    <property type="component" value="Unassembled WGS sequence"/>
</dbReference>
<feature type="transmembrane region" description="Helical" evidence="10">
    <location>
        <begin position="254"/>
        <end position="275"/>
    </location>
</feature>
<comment type="similarity">
    <text evidence="9">Belongs to the binding-protein-dependent transport system permease family. LivHM subfamily.</text>
</comment>
<evidence type="ECO:0000313" key="12">
    <source>
        <dbReference type="Proteomes" id="UP000185744"/>
    </source>
</evidence>
<dbReference type="STRING" id="1903181.BTN85_1579"/>
<dbReference type="GO" id="GO:0015190">
    <property type="term" value="F:L-leucine transmembrane transporter activity"/>
    <property type="evidence" value="ECO:0007669"/>
    <property type="project" value="TreeGrafter"/>
</dbReference>
<dbReference type="GO" id="GO:0015808">
    <property type="term" value="P:L-alanine transport"/>
    <property type="evidence" value="ECO:0007669"/>
    <property type="project" value="TreeGrafter"/>
</dbReference>
<evidence type="ECO:0000256" key="6">
    <source>
        <dbReference type="ARBA" id="ARBA00022970"/>
    </source>
</evidence>
<protein>
    <submittedName>
        <fullName evidence="11">Branched-chain amino acid ABC-type transport system, permease component IlvH</fullName>
    </submittedName>
</protein>
<evidence type="ECO:0000256" key="10">
    <source>
        <dbReference type="SAM" id="Phobius"/>
    </source>
</evidence>
<keyword evidence="5 10" id="KW-0812">Transmembrane</keyword>
<evidence type="ECO:0000256" key="8">
    <source>
        <dbReference type="ARBA" id="ARBA00023136"/>
    </source>
</evidence>
<feature type="transmembrane region" description="Helical" evidence="10">
    <location>
        <begin position="88"/>
        <end position="113"/>
    </location>
</feature>
<organism evidence="11 12">
    <name type="scientific">Methanohalarchaeum thermophilum</name>
    <dbReference type="NCBI Taxonomy" id="1903181"/>
    <lineage>
        <taxon>Archaea</taxon>
        <taxon>Methanobacteriati</taxon>
        <taxon>Methanobacteriota</taxon>
        <taxon>Methanonatronarchaeia</taxon>
        <taxon>Methanonatronarchaeales</taxon>
        <taxon>Methanonatronarchaeaceae</taxon>
        <taxon>Candidatus Methanohalarchaeum</taxon>
    </lineage>
</organism>
<dbReference type="InParanoid" id="A0A1Q6DXJ0"/>
<dbReference type="FunCoup" id="A0A1Q6DXJ0">
    <property type="interactions" value="8"/>
</dbReference>
<dbReference type="AlphaFoldDB" id="A0A1Q6DXJ0"/>
<dbReference type="EMBL" id="MSDW01000001">
    <property type="protein sequence ID" value="OKY79073.1"/>
    <property type="molecule type" value="Genomic_DNA"/>
</dbReference>